<gene>
    <name evidence="1" type="ORF">PQG83_11035</name>
</gene>
<dbReference type="RefSeq" id="WP_312740847.1">
    <property type="nucleotide sequence ID" value="NZ_CP116968.1"/>
</dbReference>
<dbReference type="KEGG" id="nneo:PQG83_11035"/>
<organism evidence="1 2">
    <name type="scientific">Candidatus Nitrospira neomarina</name>
    <dbReference type="NCBI Taxonomy" id="3020899"/>
    <lineage>
        <taxon>Bacteria</taxon>
        <taxon>Pseudomonadati</taxon>
        <taxon>Nitrospirota</taxon>
        <taxon>Nitrospiria</taxon>
        <taxon>Nitrospirales</taxon>
        <taxon>Nitrospiraceae</taxon>
        <taxon>Nitrospira</taxon>
    </lineage>
</organism>
<dbReference type="SUPFAM" id="SSF53756">
    <property type="entry name" value="UDP-Glycosyltransferase/glycogen phosphorylase"/>
    <property type="match status" value="1"/>
</dbReference>
<proteinExistence type="predicted"/>
<dbReference type="Gene3D" id="3.40.50.2000">
    <property type="entry name" value="Glycogen Phosphorylase B"/>
    <property type="match status" value="1"/>
</dbReference>
<name>A0AA96JU85_9BACT</name>
<reference evidence="1 2" key="1">
    <citation type="submission" date="2023-01" db="EMBL/GenBank/DDBJ databases">
        <title>Cultivation and genomic characterization of new, ubiquitous marine nitrite-oxidizing bacteria from the Nitrospirales.</title>
        <authorList>
            <person name="Mueller A.J."/>
            <person name="Daebeler A."/>
            <person name="Herbold C.W."/>
            <person name="Kirkegaard R.H."/>
            <person name="Daims H."/>
        </authorList>
    </citation>
    <scope>NUCLEOTIDE SEQUENCE [LARGE SCALE GENOMIC DNA]</scope>
    <source>
        <strain evidence="1 2">DK</strain>
    </source>
</reference>
<dbReference type="Proteomes" id="UP001302494">
    <property type="component" value="Chromosome"/>
</dbReference>
<keyword evidence="2" id="KW-1185">Reference proteome</keyword>
<accession>A0AA96JU85</accession>
<evidence type="ECO:0000313" key="1">
    <source>
        <dbReference type="EMBL" id="WNM60297.1"/>
    </source>
</evidence>
<dbReference type="EMBL" id="CP116968">
    <property type="protein sequence ID" value="WNM60297.1"/>
    <property type="molecule type" value="Genomic_DNA"/>
</dbReference>
<protein>
    <submittedName>
        <fullName evidence="1">Glycosyltransferase</fullName>
    </submittedName>
</protein>
<sequence>MKKVLQLTHGALGNLLKEINSPSNKKVISLNPDGPPRGHVLLSYRIELFSIKPGQPIPYYHYNRQLSVVMARTFVDLGFAVDVISNENRSFLPKKKYDFFIDTRMNFERIANGLNKDCVKILHATTAHPYFNNYAESKRLLALQERRHVTLRSRRFMNQKYAMAVTYADCVVVHCEFGVKNFKYANKPMYLVPNAVPYNYTWRDSKDFEACRFRFLWLGSEGMVHKGLDLVLEAFAGMPEYHLTVCGPVAREKDFEQEYFQELYHTPNIHTHGWIDVESAEFRDLTNRCLGLVYPSCSETNAGSVLTSLHAGLIPIISCESGVDVGKDEGVVLDDCSIESIREAVRQTSSRSTQELRCMSRKSWEFAQENHTIKNFEKKYRNVIETLVSEYKK</sequence>
<evidence type="ECO:0000313" key="2">
    <source>
        <dbReference type="Proteomes" id="UP001302494"/>
    </source>
</evidence>
<dbReference type="PANTHER" id="PTHR12526">
    <property type="entry name" value="GLYCOSYLTRANSFERASE"/>
    <property type="match status" value="1"/>
</dbReference>
<dbReference type="AlphaFoldDB" id="A0AA96JU85"/>